<dbReference type="Proteomes" id="UP000095283">
    <property type="component" value="Unplaced"/>
</dbReference>
<name>A0A1I7XPB8_HETBA</name>
<keyword evidence="1" id="KW-1185">Reference proteome</keyword>
<evidence type="ECO:0000313" key="2">
    <source>
        <dbReference type="WBParaSite" id="Hba_19383"/>
    </source>
</evidence>
<protein>
    <submittedName>
        <fullName evidence="2">Uncharacterized protein</fullName>
    </submittedName>
</protein>
<organism evidence="1 2">
    <name type="scientific">Heterorhabditis bacteriophora</name>
    <name type="common">Entomopathogenic nematode worm</name>
    <dbReference type="NCBI Taxonomy" id="37862"/>
    <lineage>
        <taxon>Eukaryota</taxon>
        <taxon>Metazoa</taxon>
        <taxon>Ecdysozoa</taxon>
        <taxon>Nematoda</taxon>
        <taxon>Chromadorea</taxon>
        <taxon>Rhabditida</taxon>
        <taxon>Rhabditina</taxon>
        <taxon>Rhabditomorpha</taxon>
        <taxon>Strongyloidea</taxon>
        <taxon>Heterorhabditidae</taxon>
        <taxon>Heterorhabditis</taxon>
    </lineage>
</organism>
<reference evidence="2" key="1">
    <citation type="submission" date="2016-11" db="UniProtKB">
        <authorList>
            <consortium name="WormBaseParasite"/>
        </authorList>
    </citation>
    <scope>IDENTIFICATION</scope>
</reference>
<proteinExistence type="predicted"/>
<accession>A0A1I7XPB8</accession>
<evidence type="ECO:0000313" key="1">
    <source>
        <dbReference type="Proteomes" id="UP000095283"/>
    </source>
</evidence>
<dbReference type="AlphaFoldDB" id="A0A1I7XPB8"/>
<sequence>MLDSDLHWGSVCYLLFEKLISLLLEGLSGVAMDSREFEGTGCLTRLFTKGAAGFRRIPDG</sequence>
<dbReference type="WBParaSite" id="Hba_19383">
    <property type="protein sequence ID" value="Hba_19383"/>
    <property type="gene ID" value="Hba_19383"/>
</dbReference>